<dbReference type="RefSeq" id="WP_067771833.1">
    <property type="nucleotide sequence ID" value="NZ_LIGX01000001.1"/>
</dbReference>
<sequence>MDQKSYPTFSYANLLEPWMEQNVTQTYRKTGANTAIVDTTDSVNSWSTCVQRGGSTYTLTFLTPHSGIASCLDLPSPDLSRKSYTFNIKPVARPLKRIGIRGGFVPDKAAPQP</sequence>
<organism evidence="1 2">
    <name type="scientific">Akkermansia glycaniphila</name>
    <dbReference type="NCBI Taxonomy" id="1679444"/>
    <lineage>
        <taxon>Bacteria</taxon>
        <taxon>Pseudomonadati</taxon>
        <taxon>Verrucomicrobiota</taxon>
        <taxon>Verrucomicrobiia</taxon>
        <taxon>Verrucomicrobiales</taxon>
        <taxon>Akkermansiaceae</taxon>
        <taxon>Akkermansia</taxon>
    </lineage>
</organism>
<dbReference type="EMBL" id="LT629973">
    <property type="protein sequence ID" value="SEH76472.1"/>
    <property type="molecule type" value="Genomic_DNA"/>
</dbReference>
<accession>A0A1C7PFQ2</accession>
<gene>
    <name evidence="1" type="ORF">PYTT_0554</name>
</gene>
<keyword evidence="2" id="KW-1185">Reference proteome</keyword>
<dbReference type="AlphaFoldDB" id="A0A1C7PFQ2"/>
<dbReference type="Proteomes" id="UP000176204">
    <property type="component" value="Chromosome I"/>
</dbReference>
<name>A0A1C7PFQ2_9BACT</name>
<dbReference type="KEGG" id="agl:PYTT_0554"/>
<proteinExistence type="predicted"/>
<dbReference type="STRING" id="1679444.PYTT_0554"/>
<evidence type="ECO:0000313" key="2">
    <source>
        <dbReference type="Proteomes" id="UP000176204"/>
    </source>
</evidence>
<evidence type="ECO:0000313" key="1">
    <source>
        <dbReference type="EMBL" id="SEH76472.1"/>
    </source>
</evidence>
<reference evidence="2" key="1">
    <citation type="submission" date="2016-09" db="EMBL/GenBank/DDBJ databases">
        <authorList>
            <person name="Koehorst J."/>
        </authorList>
    </citation>
    <scope>NUCLEOTIDE SEQUENCE [LARGE SCALE GENOMIC DNA]</scope>
</reference>
<protein>
    <submittedName>
        <fullName evidence="1">Uncharacterized protein</fullName>
    </submittedName>
</protein>